<protein>
    <submittedName>
        <fullName evidence="1">Uncharacterized protein</fullName>
    </submittedName>
</protein>
<comment type="caution">
    <text evidence="1">The sequence shown here is derived from an EMBL/GenBank/DDBJ whole genome shotgun (WGS) entry which is preliminary data.</text>
</comment>
<accession>A0A645BAT5</accession>
<dbReference type="AlphaFoldDB" id="A0A645BAT5"/>
<name>A0A645BAT5_9ZZZZ</name>
<organism evidence="1">
    <name type="scientific">bioreactor metagenome</name>
    <dbReference type="NCBI Taxonomy" id="1076179"/>
    <lineage>
        <taxon>unclassified sequences</taxon>
        <taxon>metagenomes</taxon>
        <taxon>ecological metagenomes</taxon>
    </lineage>
</organism>
<gene>
    <name evidence="1" type="ORF">SDC9_109052</name>
</gene>
<reference evidence="1" key="1">
    <citation type="submission" date="2019-08" db="EMBL/GenBank/DDBJ databases">
        <authorList>
            <person name="Kucharzyk K."/>
            <person name="Murdoch R.W."/>
            <person name="Higgins S."/>
            <person name="Loffler F."/>
        </authorList>
    </citation>
    <scope>NUCLEOTIDE SEQUENCE</scope>
</reference>
<evidence type="ECO:0000313" key="1">
    <source>
        <dbReference type="EMBL" id="MPM62186.1"/>
    </source>
</evidence>
<proteinExistence type="predicted"/>
<sequence length="63" mass="7327">MALFFAGVGWRIYQVRDGHKPLDTLTFHQQPAAIKTIYIEKDDFVVFEQLMNTIPIDAVFRGR</sequence>
<dbReference type="EMBL" id="VSSQ01018735">
    <property type="protein sequence ID" value="MPM62186.1"/>
    <property type="molecule type" value="Genomic_DNA"/>
</dbReference>